<accession>A0A1G1V6Q5</accession>
<dbReference type="AlphaFoldDB" id="A0A1G1V6Q5"/>
<protein>
    <submittedName>
        <fullName evidence="1">Uncharacterized protein</fullName>
    </submittedName>
</protein>
<comment type="caution">
    <text evidence="1">The sequence shown here is derived from an EMBL/GenBank/DDBJ whole genome shotgun (WGS) entry which is preliminary data.</text>
</comment>
<reference evidence="1 2" key="1">
    <citation type="journal article" date="2016" name="Nat. Commun.">
        <title>Thousands of microbial genomes shed light on interconnected biogeochemical processes in an aquifer system.</title>
        <authorList>
            <person name="Anantharaman K."/>
            <person name="Brown C.T."/>
            <person name="Hug L.A."/>
            <person name="Sharon I."/>
            <person name="Castelle C.J."/>
            <person name="Probst A.J."/>
            <person name="Thomas B.C."/>
            <person name="Singh A."/>
            <person name="Wilkins M.J."/>
            <person name="Karaoz U."/>
            <person name="Brodie E.L."/>
            <person name="Williams K.H."/>
            <person name="Hubbard S.S."/>
            <person name="Banfield J.F."/>
        </authorList>
    </citation>
    <scope>NUCLEOTIDE SEQUENCE [LARGE SCALE GENOMIC DNA]</scope>
</reference>
<evidence type="ECO:0000313" key="1">
    <source>
        <dbReference type="EMBL" id="OGY11100.1"/>
    </source>
</evidence>
<dbReference type="STRING" id="1797517.A3F61_04440"/>
<sequence>MIEFPLFGEPWDSKIASELKGFNTQATSTASFYHDLAKTSPTTALQRFSSALEVVRNANPNRALVEAIATGPNPDWTGPMLKIMGHIYPNLDKDTRKIALVKSLNFLDSLRCGVAQENVAHVTEPWLVADIIINRWIYNPGYVQAAELLKKYGAWTELYPHLESTSPFWICFAMILKDRASNEVRDRFFQLFPKLADRTLDAAAGFTETYAKMDHKKQGVPLDVAREHNLQDYCWEIHDQIRKKISEEKWIALET</sequence>
<name>A0A1G1V6Q5_9BACT</name>
<dbReference type="EMBL" id="MHCA01000044">
    <property type="protein sequence ID" value="OGY11100.1"/>
    <property type="molecule type" value="Genomic_DNA"/>
</dbReference>
<dbReference type="Proteomes" id="UP000178272">
    <property type="component" value="Unassembled WGS sequence"/>
</dbReference>
<evidence type="ECO:0000313" key="2">
    <source>
        <dbReference type="Proteomes" id="UP000178272"/>
    </source>
</evidence>
<gene>
    <name evidence="1" type="ORF">A3F61_04440</name>
</gene>
<proteinExistence type="predicted"/>
<organism evidence="1 2">
    <name type="scientific">Candidatus Blackburnbacteria bacterium RIFCSPHIGHO2_12_FULL_41_13b</name>
    <dbReference type="NCBI Taxonomy" id="1797517"/>
    <lineage>
        <taxon>Bacteria</taxon>
        <taxon>Candidatus Blackburniibacteriota</taxon>
    </lineage>
</organism>